<dbReference type="Proteomes" id="UP001597073">
    <property type="component" value="Unassembled WGS sequence"/>
</dbReference>
<proteinExistence type="predicted"/>
<organism evidence="1 2">
    <name type="scientific">Mucilaginibacter lutimaris</name>
    <dbReference type="NCBI Taxonomy" id="931629"/>
    <lineage>
        <taxon>Bacteria</taxon>
        <taxon>Pseudomonadati</taxon>
        <taxon>Bacteroidota</taxon>
        <taxon>Sphingobacteriia</taxon>
        <taxon>Sphingobacteriales</taxon>
        <taxon>Sphingobacteriaceae</taxon>
        <taxon>Mucilaginibacter</taxon>
    </lineage>
</organism>
<accession>A0ABW2ZFQ7</accession>
<gene>
    <name evidence="1" type="ORF">ACFQZI_09195</name>
</gene>
<reference evidence="2" key="1">
    <citation type="journal article" date="2019" name="Int. J. Syst. Evol. Microbiol.">
        <title>The Global Catalogue of Microorganisms (GCM) 10K type strain sequencing project: providing services to taxonomists for standard genome sequencing and annotation.</title>
        <authorList>
            <consortium name="The Broad Institute Genomics Platform"/>
            <consortium name="The Broad Institute Genome Sequencing Center for Infectious Disease"/>
            <person name="Wu L."/>
            <person name="Ma J."/>
        </authorList>
    </citation>
    <scope>NUCLEOTIDE SEQUENCE [LARGE SCALE GENOMIC DNA]</scope>
    <source>
        <strain evidence="2">CCUG 60742</strain>
    </source>
</reference>
<dbReference type="RefSeq" id="WP_377141485.1">
    <property type="nucleotide sequence ID" value="NZ_JBHTIA010000003.1"/>
</dbReference>
<comment type="caution">
    <text evidence="1">The sequence shown here is derived from an EMBL/GenBank/DDBJ whole genome shotgun (WGS) entry which is preliminary data.</text>
</comment>
<evidence type="ECO:0008006" key="3">
    <source>
        <dbReference type="Google" id="ProtNLM"/>
    </source>
</evidence>
<sequence length="123" mass="13136">MVLFVALTGCKKDTTGADPATYDVTNKIFRVHSTTDANTPFNVTITQSATNSISNVIAAKQNNGGDFNYGFTPQIGSTITVKVQANKAINCYVFYAGANYGIVNMTKTADGTFEGEMTKSITQ</sequence>
<keyword evidence="2" id="KW-1185">Reference proteome</keyword>
<evidence type="ECO:0000313" key="1">
    <source>
        <dbReference type="EMBL" id="MFD0765030.1"/>
    </source>
</evidence>
<protein>
    <recommendedName>
        <fullName evidence="3">PLAT domain-containing protein</fullName>
    </recommendedName>
</protein>
<evidence type="ECO:0000313" key="2">
    <source>
        <dbReference type="Proteomes" id="UP001597073"/>
    </source>
</evidence>
<dbReference type="EMBL" id="JBHTIA010000003">
    <property type="protein sequence ID" value="MFD0765030.1"/>
    <property type="molecule type" value="Genomic_DNA"/>
</dbReference>
<name>A0ABW2ZFQ7_9SPHI</name>